<dbReference type="AlphaFoldDB" id="A0A327NV12"/>
<protein>
    <submittedName>
        <fullName evidence="1">Uncharacterized protein</fullName>
    </submittedName>
</protein>
<proteinExistence type="predicted"/>
<evidence type="ECO:0000313" key="1">
    <source>
        <dbReference type="EMBL" id="RAI83840.1"/>
    </source>
</evidence>
<keyword evidence="2" id="KW-1185">Reference proteome</keyword>
<comment type="caution">
    <text evidence="1">The sequence shown here is derived from an EMBL/GenBank/DDBJ whole genome shotgun (WGS) entry which is preliminary data.</text>
</comment>
<sequence>MVDQIKKYLYDIQESIDSIHKYLGEKRNFKVYLADKTLKGIVLYNL</sequence>
<name>A0A327NV12_9BACT</name>
<dbReference type="Proteomes" id="UP000249610">
    <property type="component" value="Unassembled WGS sequence"/>
</dbReference>
<dbReference type="EMBL" id="QLLK01000021">
    <property type="protein sequence ID" value="RAI83840.1"/>
    <property type="molecule type" value="Genomic_DNA"/>
</dbReference>
<evidence type="ECO:0000313" key="2">
    <source>
        <dbReference type="Proteomes" id="UP000249610"/>
    </source>
</evidence>
<gene>
    <name evidence="1" type="ORF">LV83_04153</name>
</gene>
<accession>A0A327NV12</accession>
<organism evidence="1 2">
    <name type="scientific">Algoriphagus yeomjeoni</name>
    <dbReference type="NCBI Taxonomy" id="291403"/>
    <lineage>
        <taxon>Bacteria</taxon>
        <taxon>Pseudomonadati</taxon>
        <taxon>Bacteroidota</taxon>
        <taxon>Cytophagia</taxon>
        <taxon>Cytophagales</taxon>
        <taxon>Cyclobacteriaceae</taxon>
        <taxon>Algoriphagus</taxon>
    </lineage>
</organism>
<reference evidence="1 2" key="1">
    <citation type="submission" date="2018-06" db="EMBL/GenBank/DDBJ databases">
        <title>Genomic Encyclopedia of Archaeal and Bacterial Type Strains, Phase II (KMG-II): from individual species to whole genera.</title>
        <authorList>
            <person name="Goeker M."/>
        </authorList>
    </citation>
    <scope>NUCLEOTIDE SEQUENCE [LARGE SCALE GENOMIC DNA]</scope>
    <source>
        <strain evidence="1 2">DSM 23446</strain>
    </source>
</reference>